<dbReference type="Gene3D" id="3.30.70.1450">
    <property type="entry name" value="Regulator of K+ conductance, C-terminal domain"/>
    <property type="match status" value="1"/>
</dbReference>
<protein>
    <submittedName>
        <fullName evidence="1">Uncharacterized protein</fullName>
    </submittedName>
</protein>
<organism evidence="1 2">
    <name type="scientific">Bacillus safensis</name>
    <dbReference type="NCBI Taxonomy" id="561879"/>
    <lineage>
        <taxon>Bacteria</taxon>
        <taxon>Bacillati</taxon>
        <taxon>Bacillota</taxon>
        <taxon>Bacilli</taxon>
        <taxon>Bacillales</taxon>
        <taxon>Bacillaceae</taxon>
        <taxon>Bacillus</taxon>
    </lineage>
</organism>
<evidence type="ECO:0000313" key="2">
    <source>
        <dbReference type="Proteomes" id="UP000464658"/>
    </source>
</evidence>
<dbReference type="AlphaFoldDB" id="A0A5S9M502"/>
<reference evidence="1 2" key="1">
    <citation type="submission" date="2019-12" db="EMBL/GenBank/DDBJ databases">
        <title>Full genome sequence of a Bacillus safensis strain isolated from commercially available natto in Indonesia.</title>
        <authorList>
            <person name="Yoshida M."/>
            <person name="Uomi M."/>
            <person name="Waturangi D."/>
            <person name="Ekaputri J.J."/>
            <person name="Setiamarga D.H.E."/>
        </authorList>
    </citation>
    <scope>NUCLEOTIDE SEQUENCE [LARGE SCALE GENOMIC DNA]</scope>
    <source>
        <strain evidence="1 2">IDN1</strain>
    </source>
</reference>
<gene>
    <name evidence="1" type="ORF">BsIDN1_18310</name>
</gene>
<dbReference type="Proteomes" id="UP000464658">
    <property type="component" value="Chromosome"/>
</dbReference>
<dbReference type="SUPFAM" id="SSF116726">
    <property type="entry name" value="TrkA C-terminal domain-like"/>
    <property type="match status" value="1"/>
</dbReference>
<dbReference type="GO" id="GO:0006813">
    <property type="term" value="P:potassium ion transport"/>
    <property type="evidence" value="ECO:0007669"/>
    <property type="project" value="InterPro"/>
</dbReference>
<dbReference type="EMBL" id="AP021906">
    <property type="protein sequence ID" value="BBP88213.1"/>
    <property type="molecule type" value="Genomic_DNA"/>
</dbReference>
<evidence type="ECO:0000313" key="1">
    <source>
        <dbReference type="EMBL" id="BBP88213.1"/>
    </source>
</evidence>
<sequence>MNGLKWKKGAKAVGHTLGDLDVRQNYEVTVIAIIKHTNEKNYSTLVPIRLFKQMIRWSFRAKKKHLKRLVRDFFSRGESDEWII</sequence>
<proteinExistence type="predicted"/>
<dbReference type="InterPro" id="IPR036721">
    <property type="entry name" value="RCK_C_sf"/>
</dbReference>
<accession>A0A5S9M502</accession>
<name>A0A5S9M502_BACIA</name>